<gene>
    <name evidence="1" type="ORF">GAYE_SCF00G1720</name>
</gene>
<dbReference type="GO" id="GO:0008289">
    <property type="term" value="F:lipid binding"/>
    <property type="evidence" value="ECO:0007669"/>
    <property type="project" value="InterPro"/>
</dbReference>
<dbReference type="SUPFAM" id="SSF55394">
    <property type="entry name" value="Bactericidal permeability-increasing protein, BPI"/>
    <property type="match status" value="1"/>
</dbReference>
<accession>A0AAV9I8V8</accession>
<dbReference type="Gene3D" id="3.15.10.10">
    <property type="entry name" value="Bactericidal permeability-increasing protein, domain 1"/>
    <property type="match status" value="1"/>
</dbReference>
<dbReference type="EMBL" id="JANCYU010000020">
    <property type="protein sequence ID" value="KAK4523824.1"/>
    <property type="molecule type" value="Genomic_DNA"/>
</dbReference>
<protein>
    <submittedName>
        <fullName evidence="1">Uncharacterized protein</fullName>
    </submittedName>
</protein>
<keyword evidence="2" id="KW-1185">Reference proteome</keyword>
<dbReference type="PANTHER" id="PTHR10504:SF131">
    <property type="entry name" value="BPI2 DOMAIN-CONTAINING PROTEIN"/>
    <property type="match status" value="1"/>
</dbReference>
<name>A0AAV9I8V8_9RHOD</name>
<dbReference type="InterPro" id="IPR032942">
    <property type="entry name" value="BPI/LBP/Plunc"/>
</dbReference>
<dbReference type="AlphaFoldDB" id="A0AAV9I8V8"/>
<dbReference type="PANTHER" id="PTHR10504">
    <property type="entry name" value="BACTERICIDAL PERMEABILITY-INCREASING BPI PROTEIN-RELATED"/>
    <property type="match status" value="1"/>
</dbReference>
<dbReference type="InterPro" id="IPR017943">
    <property type="entry name" value="Bactericidal_perm-incr_a/b_dom"/>
</dbReference>
<proteinExistence type="predicted"/>
<comment type="caution">
    <text evidence="1">The sequence shown here is derived from an EMBL/GenBank/DDBJ whole genome shotgun (WGS) entry which is preliminary data.</text>
</comment>
<organism evidence="1 2">
    <name type="scientific">Galdieria yellowstonensis</name>
    <dbReference type="NCBI Taxonomy" id="3028027"/>
    <lineage>
        <taxon>Eukaryota</taxon>
        <taxon>Rhodophyta</taxon>
        <taxon>Bangiophyceae</taxon>
        <taxon>Galdieriales</taxon>
        <taxon>Galdieriaceae</taxon>
        <taxon>Galdieria</taxon>
    </lineage>
</organism>
<evidence type="ECO:0000313" key="1">
    <source>
        <dbReference type="EMBL" id="KAK4523824.1"/>
    </source>
</evidence>
<dbReference type="Proteomes" id="UP001300502">
    <property type="component" value="Unassembled WGS sequence"/>
</dbReference>
<sequence length="208" mass="23855">MQSGENPIESTAESLAVDEQQLVETVKQRILPQLRDKLVGMRFPDFEAKGPNPTYSLQQMILSRMTFPAEKIQLRSDHEAGVYQLCCDDIKLYIDIGLWKYEAVHYWKFKDQGSALASLTKITLLLSFRFLVDADTGLLQVSLLTCKVTVSKAKLRFADTSSKWLYNFVAVLFHRQLKKIASKALEDYSKQVVEEQLQIWSRKIFGVV</sequence>
<reference evidence="1 2" key="1">
    <citation type="submission" date="2022-07" db="EMBL/GenBank/DDBJ databases">
        <title>Genome-wide signatures of adaptation to extreme environments.</title>
        <authorList>
            <person name="Cho C.H."/>
            <person name="Yoon H.S."/>
        </authorList>
    </citation>
    <scope>NUCLEOTIDE SEQUENCE [LARGE SCALE GENOMIC DNA]</scope>
    <source>
        <strain evidence="1 2">108.79 E11</strain>
    </source>
</reference>
<evidence type="ECO:0000313" key="2">
    <source>
        <dbReference type="Proteomes" id="UP001300502"/>
    </source>
</evidence>